<dbReference type="Pfam" id="PF19833">
    <property type="entry name" value="RecG_dom3_C"/>
    <property type="match status" value="1"/>
</dbReference>
<dbReference type="CDD" id="cd17992">
    <property type="entry name" value="DEXHc_RecG"/>
    <property type="match status" value="1"/>
</dbReference>
<keyword evidence="7" id="KW-0234">DNA repair</keyword>
<dbReference type="SUPFAM" id="SSF52540">
    <property type="entry name" value="P-loop containing nucleoside triphosphate hydrolases"/>
    <property type="match status" value="2"/>
</dbReference>
<dbReference type="PANTHER" id="PTHR47964:SF1">
    <property type="entry name" value="ATP-DEPENDENT DNA HELICASE HOMOLOG RECG, CHLOROPLASTIC"/>
    <property type="match status" value="1"/>
</dbReference>
<accession>A0ABT2HU64</accession>
<dbReference type="SMART" id="SM00490">
    <property type="entry name" value="HELICc"/>
    <property type="match status" value="1"/>
</dbReference>
<evidence type="ECO:0000259" key="10">
    <source>
        <dbReference type="PROSITE" id="PS51192"/>
    </source>
</evidence>
<keyword evidence="1" id="KW-0547">Nucleotide-binding</keyword>
<keyword evidence="2" id="KW-0227">DNA damage</keyword>
<proteinExistence type="predicted"/>
<keyword evidence="6" id="KW-0238">DNA-binding</keyword>
<name>A0ABT2HU64_9MICO</name>
<reference evidence="12 13" key="1">
    <citation type="submission" date="2022-04" db="EMBL/GenBank/DDBJ databases">
        <title>Human microbiome associated bacterial genomes.</title>
        <authorList>
            <person name="Sandstrom S."/>
            <person name="Salamzade R."/>
            <person name="Kalan L.R."/>
        </authorList>
    </citation>
    <scope>NUCLEOTIDE SEQUENCE [LARGE SCALE GENOMIC DNA]</scope>
    <source>
        <strain evidence="13">p3-SID1799</strain>
    </source>
</reference>
<dbReference type="GO" id="GO:0004386">
    <property type="term" value="F:helicase activity"/>
    <property type="evidence" value="ECO:0007669"/>
    <property type="project" value="UniProtKB-KW"/>
</dbReference>
<protein>
    <recommendedName>
        <fullName evidence="8">Probable DNA 3'-5' helicase RecG</fullName>
    </recommendedName>
</protein>
<evidence type="ECO:0000256" key="8">
    <source>
        <dbReference type="ARBA" id="ARBA00049819"/>
    </source>
</evidence>
<keyword evidence="13" id="KW-1185">Reference proteome</keyword>
<dbReference type="InterPro" id="IPR011545">
    <property type="entry name" value="DEAD/DEAH_box_helicase_dom"/>
</dbReference>
<dbReference type="PROSITE" id="PS51194">
    <property type="entry name" value="HELICASE_CTER"/>
    <property type="match status" value="1"/>
</dbReference>
<dbReference type="InterPro" id="IPR033454">
    <property type="entry name" value="RecG_wedge"/>
</dbReference>
<keyword evidence="5" id="KW-0067">ATP-binding</keyword>
<dbReference type="InterPro" id="IPR001650">
    <property type="entry name" value="Helicase_C-like"/>
</dbReference>
<evidence type="ECO:0000313" key="12">
    <source>
        <dbReference type="EMBL" id="MCT2041859.1"/>
    </source>
</evidence>
<dbReference type="PANTHER" id="PTHR47964">
    <property type="entry name" value="ATP-DEPENDENT DNA HELICASE HOMOLOG RECG, CHLOROPLASTIC"/>
    <property type="match status" value="1"/>
</dbReference>
<feature type="compositionally biased region" description="Acidic residues" evidence="9">
    <location>
        <begin position="504"/>
        <end position="514"/>
    </location>
</feature>
<dbReference type="SMART" id="SM00487">
    <property type="entry name" value="DEXDc"/>
    <property type="match status" value="1"/>
</dbReference>
<dbReference type="PROSITE" id="PS51192">
    <property type="entry name" value="HELICASE_ATP_BIND_1"/>
    <property type="match status" value="1"/>
</dbReference>
<dbReference type="InterPro" id="IPR014001">
    <property type="entry name" value="Helicase_ATP-bd"/>
</dbReference>
<evidence type="ECO:0000256" key="7">
    <source>
        <dbReference type="ARBA" id="ARBA00023204"/>
    </source>
</evidence>
<evidence type="ECO:0000313" key="13">
    <source>
        <dbReference type="Proteomes" id="UP001525379"/>
    </source>
</evidence>
<dbReference type="InterPro" id="IPR012340">
    <property type="entry name" value="NA-bd_OB-fold"/>
</dbReference>
<dbReference type="InterPro" id="IPR047112">
    <property type="entry name" value="RecG/Mfd"/>
</dbReference>
<dbReference type="Gene3D" id="3.40.50.300">
    <property type="entry name" value="P-loop containing nucleotide triphosphate hydrolases"/>
    <property type="match status" value="2"/>
</dbReference>
<feature type="domain" description="Helicase C-terminal" evidence="11">
    <location>
        <begin position="474"/>
        <end position="654"/>
    </location>
</feature>
<dbReference type="Pfam" id="PF17191">
    <property type="entry name" value="RecG_wedge"/>
    <property type="match status" value="1"/>
</dbReference>
<keyword evidence="4 12" id="KW-0347">Helicase</keyword>
<comment type="caution">
    <text evidence="12">The sequence shown here is derived from an EMBL/GenBank/DDBJ whole genome shotgun (WGS) entry which is preliminary data.</text>
</comment>
<dbReference type="RefSeq" id="WP_260103625.1">
    <property type="nucleotide sequence ID" value="NZ_JALXSQ010000002.1"/>
</dbReference>
<dbReference type="InterPro" id="IPR027417">
    <property type="entry name" value="P-loop_NTPase"/>
</dbReference>
<dbReference type="EMBL" id="JALXSQ010000002">
    <property type="protein sequence ID" value="MCT2041859.1"/>
    <property type="molecule type" value="Genomic_DNA"/>
</dbReference>
<evidence type="ECO:0000256" key="3">
    <source>
        <dbReference type="ARBA" id="ARBA00022801"/>
    </source>
</evidence>
<feature type="region of interest" description="Disordered" evidence="9">
    <location>
        <begin position="500"/>
        <end position="525"/>
    </location>
</feature>
<dbReference type="Proteomes" id="UP001525379">
    <property type="component" value="Unassembled WGS sequence"/>
</dbReference>
<organism evidence="12 13">
    <name type="scientific">Pseudoclavibacter albus</name>
    <dbReference type="NCBI Taxonomy" id="272241"/>
    <lineage>
        <taxon>Bacteria</taxon>
        <taxon>Bacillati</taxon>
        <taxon>Actinomycetota</taxon>
        <taxon>Actinomycetes</taxon>
        <taxon>Micrococcales</taxon>
        <taxon>Microbacteriaceae</taxon>
        <taxon>Pseudoclavibacter</taxon>
    </lineage>
</organism>
<evidence type="ECO:0000256" key="6">
    <source>
        <dbReference type="ARBA" id="ARBA00023125"/>
    </source>
</evidence>
<evidence type="ECO:0000256" key="5">
    <source>
        <dbReference type="ARBA" id="ARBA00022840"/>
    </source>
</evidence>
<evidence type="ECO:0000256" key="1">
    <source>
        <dbReference type="ARBA" id="ARBA00022741"/>
    </source>
</evidence>
<dbReference type="InterPro" id="IPR045562">
    <property type="entry name" value="RecG_dom3_C"/>
</dbReference>
<gene>
    <name evidence="12" type="ORF">M3D15_00655</name>
</gene>
<dbReference type="Pfam" id="PF00270">
    <property type="entry name" value="DEAD"/>
    <property type="match status" value="1"/>
</dbReference>
<evidence type="ECO:0000256" key="2">
    <source>
        <dbReference type="ARBA" id="ARBA00022763"/>
    </source>
</evidence>
<sequence length="726" mass="79265">MNASASVLDAPLSTFLGERAAESFAKSFGITTIDELLWHTPRRYAKRGELTALDELPVGDHVSIVAEVRKVTERRMRSRGGSLLEATITDGRGYITLTFFNQAWRSRELQPGVRGIFSGKVGRYKGLAQLAHPDYELFDELELDASDARAKRWADELIPIYPASKRLQSWQVQEAVKLVLGEVTDIPDPVPAELRRSNGQLTLDEAFRRIHQPVRFSDVAAAKEALRATEAFVFQTALLEQRQLLRQNAAFPRHRRGGGVLDQFDASLPFELTNDQRTTGEVIARELAQDEAMQRLVQGEVGSGKTLVAIRAMLQTAEDGGQSALLAPTEVLAAQHYRSLIESLGPVLCTKLLPTLLTGSLPTSERRRALLRIASGDAKLVIGTHALLGEKVSFADLGLVIVDEQHRFGVEQREALRQRAGHPPHLLVLTATPIPRTVAMTVFGDLDVSTIAELPGGRQGIESFVVAAAERPHWLERAWDRVVEELDAGRQAFVVCSAISRDESETDAEPELPTEQDQAAPLPPPATVEDTVELLRAMPRFAGKRIEAVHGKLSADEKDERMRAFAAGRIDVIVATTVIEVGVNVPNASVMIVLDADRFGVSQLHQLRGRVGRGSHPGLCLLVTNALPDTPARERVEAVASTLDGFLLAEEDLRLRKEGNVLGAAQSGGASSLRILRVVDDAETIIEARARAAEVLEGDPTLENHPELRAAINRVSSSERAFLGAS</sequence>
<dbReference type="CDD" id="cd04488">
    <property type="entry name" value="RecG_wedge_OBF"/>
    <property type="match status" value="1"/>
</dbReference>
<evidence type="ECO:0000256" key="4">
    <source>
        <dbReference type="ARBA" id="ARBA00022806"/>
    </source>
</evidence>
<dbReference type="SUPFAM" id="SSF50249">
    <property type="entry name" value="Nucleic acid-binding proteins"/>
    <property type="match status" value="1"/>
</dbReference>
<dbReference type="Gene3D" id="2.40.50.140">
    <property type="entry name" value="Nucleic acid-binding proteins"/>
    <property type="match status" value="1"/>
</dbReference>
<evidence type="ECO:0000256" key="9">
    <source>
        <dbReference type="SAM" id="MobiDB-lite"/>
    </source>
</evidence>
<evidence type="ECO:0000259" key="11">
    <source>
        <dbReference type="PROSITE" id="PS51194"/>
    </source>
</evidence>
<keyword evidence="3" id="KW-0378">Hydrolase</keyword>
<dbReference type="Pfam" id="PF00271">
    <property type="entry name" value="Helicase_C"/>
    <property type="match status" value="1"/>
</dbReference>
<feature type="domain" description="Helicase ATP-binding" evidence="10">
    <location>
        <begin position="286"/>
        <end position="451"/>
    </location>
</feature>